<dbReference type="GO" id="GO:0008270">
    <property type="term" value="F:zinc ion binding"/>
    <property type="evidence" value="ECO:0007669"/>
    <property type="project" value="InterPro"/>
</dbReference>
<feature type="compositionally biased region" description="Low complexity" evidence="1">
    <location>
        <begin position="273"/>
        <end position="282"/>
    </location>
</feature>
<dbReference type="GO" id="GO:0003676">
    <property type="term" value="F:nucleic acid binding"/>
    <property type="evidence" value="ECO:0007669"/>
    <property type="project" value="InterPro"/>
</dbReference>
<feature type="compositionally biased region" description="Low complexity" evidence="1">
    <location>
        <begin position="238"/>
        <end position="263"/>
    </location>
</feature>
<feature type="domain" description="HNH nuclease" evidence="2">
    <location>
        <begin position="402"/>
        <end position="452"/>
    </location>
</feature>
<dbReference type="InterPro" id="IPR002711">
    <property type="entry name" value="HNH"/>
</dbReference>
<evidence type="ECO:0000259" key="2">
    <source>
        <dbReference type="SMART" id="SM00507"/>
    </source>
</evidence>
<dbReference type="GO" id="GO:0004519">
    <property type="term" value="F:endonuclease activity"/>
    <property type="evidence" value="ECO:0007669"/>
    <property type="project" value="InterPro"/>
</dbReference>
<dbReference type="InterPro" id="IPR003615">
    <property type="entry name" value="HNH_nuc"/>
</dbReference>
<evidence type="ECO:0000313" key="3">
    <source>
        <dbReference type="EMBL" id="GIL87773.1"/>
    </source>
</evidence>
<dbReference type="Proteomes" id="UP000747110">
    <property type="component" value="Unassembled WGS sequence"/>
</dbReference>
<reference evidence="3" key="1">
    <citation type="journal article" date="2021" name="Proc. Natl. Acad. Sci. U.S.A.">
        <title>Three genomes in the algal genus Volvox reveal the fate of a haploid sex-determining region after a transition to homothallism.</title>
        <authorList>
            <person name="Yamamoto K."/>
            <person name="Hamaji T."/>
            <person name="Kawai-Toyooka H."/>
            <person name="Matsuzaki R."/>
            <person name="Takahashi F."/>
            <person name="Nishimura Y."/>
            <person name="Kawachi M."/>
            <person name="Noguchi H."/>
            <person name="Minakuchi Y."/>
            <person name="Umen J.G."/>
            <person name="Toyoda A."/>
            <person name="Nozaki H."/>
        </authorList>
    </citation>
    <scope>NUCLEOTIDE SEQUENCE</scope>
    <source>
        <strain evidence="3">NIES-3786</strain>
    </source>
</reference>
<keyword evidence="4" id="KW-1185">Reference proteome</keyword>
<evidence type="ECO:0000313" key="4">
    <source>
        <dbReference type="Proteomes" id="UP000747110"/>
    </source>
</evidence>
<dbReference type="Pfam" id="PF01844">
    <property type="entry name" value="HNH"/>
    <property type="match status" value="1"/>
</dbReference>
<dbReference type="SMART" id="SM00507">
    <property type="entry name" value="HNHc"/>
    <property type="match status" value="1"/>
</dbReference>
<dbReference type="EMBL" id="BNCP01000041">
    <property type="protein sequence ID" value="GIL87773.1"/>
    <property type="molecule type" value="Genomic_DNA"/>
</dbReference>
<name>A0A8J4CQ85_9CHLO</name>
<comment type="caution">
    <text evidence="3">The sequence shown here is derived from an EMBL/GenBank/DDBJ whole genome shotgun (WGS) entry which is preliminary data.</text>
</comment>
<protein>
    <recommendedName>
        <fullName evidence="2">HNH nuclease domain-containing protein</fullName>
    </recommendedName>
</protein>
<proteinExistence type="predicted"/>
<dbReference type="InterPro" id="IPR052892">
    <property type="entry name" value="NA-targeting_endonuclease"/>
</dbReference>
<sequence length="529" mass="55423">MLKRCTSTGRVQRIQATAAVPAAQTSSSITPFVASSPAAATAAAAAAAWTSPRCCRRHSIRVAGAARATAIASSHRRQHFGCASAPCGGAPGGSRSSSGGDGGAVSCHTGSRCQLHVTLRRHLGSSSPRLVIAQHGSGSGSGFEVRVGKMDMASRRCIIVACMPSSAASYSHHRRGGKRGGSYFMPACASYPMMSDFFATACHSYERLHNGRSPKPDLAAPVPTAPAGATAGSGGSSSGISPTSGPAPSAAFSPVPAPSTNAGSGSGSGASKGKGVTTAATRGSASTASSAAVVVASRSEDGSDSDYETAAAGSSNTVAGNIVPFARRQPRALVLDCAYRPINVLTWYKAFHFDYFGKGEVLEYYPPPAVCTTGSGEHPLPAVLRVPQYTADMQDLCSRVACTRRNIMVRDGFCCQYCGSRRDLTLDHVHPVSKGGKETWENLVTACMRCNQKKSDRTLRELGWKLRRQPKEPTPFEIGIVAGIATSDILRPPPEWDAYIAPYRERLEMYRKAAVEAGLVNLIDDDRFG</sequence>
<dbReference type="AlphaFoldDB" id="A0A8J4CQ85"/>
<organism evidence="3 4">
    <name type="scientific">Volvox reticuliferus</name>
    <dbReference type="NCBI Taxonomy" id="1737510"/>
    <lineage>
        <taxon>Eukaryota</taxon>
        <taxon>Viridiplantae</taxon>
        <taxon>Chlorophyta</taxon>
        <taxon>core chlorophytes</taxon>
        <taxon>Chlorophyceae</taxon>
        <taxon>CS clade</taxon>
        <taxon>Chlamydomonadales</taxon>
        <taxon>Volvocaceae</taxon>
        <taxon>Volvox</taxon>
    </lineage>
</organism>
<dbReference type="PANTHER" id="PTHR33877:SF2">
    <property type="entry name" value="OS07G0170200 PROTEIN"/>
    <property type="match status" value="1"/>
</dbReference>
<dbReference type="OrthoDB" id="2127950at2759"/>
<feature type="compositionally biased region" description="Low complexity" evidence="1">
    <location>
        <begin position="219"/>
        <end position="230"/>
    </location>
</feature>
<dbReference type="CDD" id="cd00085">
    <property type="entry name" value="HNHc"/>
    <property type="match status" value="1"/>
</dbReference>
<gene>
    <name evidence="3" type="ORF">Vretifemale_15824</name>
</gene>
<dbReference type="PANTHER" id="PTHR33877">
    <property type="entry name" value="SLL1193 PROTEIN"/>
    <property type="match status" value="1"/>
</dbReference>
<feature type="region of interest" description="Disordered" evidence="1">
    <location>
        <begin position="213"/>
        <end position="282"/>
    </location>
</feature>
<accession>A0A8J4CQ85</accession>
<dbReference type="Gene3D" id="1.10.30.50">
    <property type="match status" value="1"/>
</dbReference>
<evidence type="ECO:0000256" key="1">
    <source>
        <dbReference type="SAM" id="MobiDB-lite"/>
    </source>
</evidence>